<dbReference type="GO" id="GO:0016020">
    <property type="term" value="C:membrane"/>
    <property type="evidence" value="ECO:0007669"/>
    <property type="project" value="UniProtKB-SubCell"/>
</dbReference>
<dbReference type="Proteomes" id="UP000569914">
    <property type="component" value="Unassembled WGS sequence"/>
</dbReference>
<organism evidence="7 8">
    <name type="scientific">Microlunatus parietis</name>
    <dbReference type="NCBI Taxonomy" id="682979"/>
    <lineage>
        <taxon>Bacteria</taxon>
        <taxon>Bacillati</taxon>
        <taxon>Actinomycetota</taxon>
        <taxon>Actinomycetes</taxon>
        <taxon>Propionibacteriales</taxon>
        <taxon>Propionibacteriaceae</taxon>
        <taxon>Microlunatus</taxon>
    </lineage>
</organism>
<reference evidence="7 8" key="1">
    <citation type="submission" date="2020-07" db="EMBL/GenBank/DDBJ databases">
        <title>Sequencing the genomes of 1000 actinobacteria strains.</title>
        <authorList>
            <person name="Klenk H.-P."/>
        </authorList>
    </citation>
    <scope>NUCLEOTIDE SEQUENCE [LARGE SCALE GENOMIC DNA]</scope>
    <source>
        <strain evidence="7 8">DSM 22083</strain>
    </source>
</reference>
<dbReference type="InterPro" id="IPR013525">
    <property type="entry name" value="ABC2_TM"/>
</dbReference>
<evidence type="ECO:0000256" key="4">
    <source>
        <dbReference type="ARBA" id="ARBA00023136"/>
    </source>
</evidence>
<keyword evidence="4 5" id="KW-0472">Membrane</keyword>
<dbReference type="GO" id="GO:0140359">
    <property type="term" value="F:ABC-type transporter activity"/>
    <property type="evidence" value="ECO:0007669"/>
    <property type="project" value="InterPro"/>
</dbReference>
<feature type="transmembrane region" description="Helical" evidence="5">
    <location>
        <begin position="227"/>
        <end position="249"/>
    </location>
</feature>
<protein>
    <submittedName>
        <fullName evidence="7">ABC-2 type transport system permease protein</fullName>
    </submittedName>
</protein>
<feature type="transmembrane region" description="Helical" evidence="5">
    <location>
        <begin position="67"/>
        <end position="87"/>
    </location>
</feature>
<dbReference type="Pfam" id="PF12698">
    <property type="entry name" value="ABC2_membrane_3"/>
    <property type="match status" value="1"/>
</dbReference>
<keyword evidence="3 5" id="KW-1133">Transmembrane helix</keyword>
<accession>A0A7Y9LER6</accession>
<evidence type="ECO:0000256" key="5">
    <source>
        <dbReference type="SAM" id="Phobius"/>
    </source>
</evidence>
<evidence type="ECO:0000313" key="8">
    <source>
        <dbReference type="Proteomes" id="UP000569914"/>
    </source>
</evidence>
<evidence type="ECO:0000259" key="6">
    <source>
        <dbReference type="Pfam" id="PF12698"/>
    </source>
</evidence>
<keyword evidence="2 5" id="KW-0812">Transmembrane</keyword>
<feature type="transmembrane region" description="Helical" evidence="5">
    <location>
        <begin position="177"/>
        <end position="195"/>
    </location>
</feature>
<evidence type="ECO:0000256" key="2">
    <source>
        <dbReference type="ARBA" id="ARBA00022692"/>
    </source>
</evidence>
<dbReference type="AlphaFoldDB" id="A0A7Y9LER6"/>
<comment type="subcellular location">
    <subcellularLocation>
        <location evidence="1">Membrane</location>
        <topology evidence="1">Multi-pass membrane protein</topology>
    </subcellularLocation>
</comment>
<dbReference type="InterPro" id="IPR051784">
    <property type="entry name" value="Nod_factor_ABC_transporter"/>
</dbReference>
<dbReference type="RefSeq" id="WP_179756190.1">
    <property type="nucleotide sequence ID" value="NZ_JACCBU010000001.1"/>
</dbReference>
<keyword evidence="8" id="KW-1185">Reference proteome</keyword>
<name>A0A7Y9LER6_9ACTN</name>
<proteinExistence type="predicted"/>
<feature type="transmembrane region" description="Helical" evidence="5">
    <location>
        <begin position="37"/>
        <end position="55"/>
    </location>
</feature>
<comment type="caution">
    <text evidence="7">The sequence shown here is derived from an EMBL/GenBank/DDBJ whole genome shotgun (WGS) entry which is preliminary data.</text>
</comment>
<sequence>MTTLDFTPAPAAAPASRRILQHAIIEAKLLVRNGEQLLLALVIPVGVMIIGRIVGGPFGDLGSLVPSVLGLAVWSSAFTSVAIATGFERRYGVLERLAATPLGRPGLLAGKTLAVIMIVVGQLIVIFVVGLLLGWRPRFGPVPALAALVIMVLAIATFSCLALLLAGRLRAEATLGLANLIYLIFAAAGGLVIPIDGYPAALRPILPFLPTGALGEGLRAAAAGAPLWWPVLVLAGWLVISGIAARASFRWTS</sequence>
<evidence type="ECO:0000256" key="1">
    <source>
        <dbReference type="ARBA" id="ARBA00004141"/>
    </source>
</evidence>
<evidence type="ECO:0000313" key="7">
    <source>
        <dbReference type="EMBL" id="NYE74113.1"/>
    </source>
</evidence>
<feature type="transmembrane region" description="Helical" evidence="5">
    <location>
        <begin position="145"/>
        <end position="165"/>
    </location>
</feature>
<feature type="transmembrane region" description="Helical" evidence="5">
    <location>
        <begin position="108"/>
        <end position="133"/>
    </location>
</feature>
<dbReference type="EMBL" id="JACCBU010000001">
    <property type="protein sequence ID" value="NYE74113.1"/>
    <property type="molecule type" value="Genomic_DNA"/>
</dbReference>
<evidence type="ECO:0000256" key="3">
    <source>
        <dbReference type="ARBA" id="ARBA00022989"/>
    </source>
</evidence>
<dbReference type="PANTHER" id="PTHR43229">
    <property type="entry name" value="NODULATION PROTEIN J"/>
    <property type="match status" value="1"/>
</dbReference>
<gene>
    <name evidence="7" type="ORF">BKA15_005442</name>
</gene>
<dbReference type="PANTHER" id="PTHR43229:SF2">
    <property type="entry name" value="NODULATION PROTEIN J"/>
    <property type="match status" value="1"/>
</dbReference>
<feature type="domain" description="ABC-2 type transporter transmembrane" evidence="6">
    <location>
        <begin position="63"/>
        <end position="244"/>
    </location>
</feature>